<organism evidence="3 4">
    <name type="scientific">Dyadobacter chenwenxiniae</name>
    <dbReference type="NCBI Taxonomy" id="2906456"/>
    <lineage>
        <taxon>Bacteria</taxon>
        <taxon>Pseudomonadati</taxon>
        <taxon>Bacteroidota</taxon>
        <taxon>Cytophagia</taxon>
        <taxon>Cytophagales</taxon>
        <taxon>Spirosomataceae</taxon>
        <taxon>Dyadobacter</taxon>
    </lineage>
</organism>
<keyword evidence="4" id="KW-1185">Reference proteome</keyword>
<dbReference type="EMBL" id="JAJTTC010000010">
    <property type="protein sequence ID" value="MCF0065140.1"/>
    <property type="molecule type" value="Genomic_DNA"/>
</dbReference>
<protein>
    <submittedName>
        <fullName evidence="3">Type II toxin-antitoxin system RelE/ParE family toxin</fullName>
    </submittedName>
</protein>
<proteinExistence type="inferred from homology"/>
<dbReference type="InterPro" id="IPR035093">
    <property type="entry name" value="RelE/ParE_toxin_dom_sf"/>
</dbReference>
<keyword evidence="2" id="KW-1277">Toxin-antitoxin system</keyword>
<sequence length="86" mass="9886">MSYTVQYEKRALKELSKLPATAVRQILTKIDSLSTDPYQTGIKKLKGFENVFRARAGNYRILYEVNDGKLLIMIVVVGDRKDVYDQ</sequence>
<dbReference type="SUPFAM" id="SSF143011">
    <property type="entry name" value="RelE-like"/>
    <property type="match status" value="1"/>
</dbReference>
<dbReference type="Pfam" id="PF05016">
    <property type="entry name" value="ParE_toxin"/>
    <property type="match status" value="1"/>
</dbReference>
<dbReference type="PANTHER" id="PTHR35601:SF1">
    <property type="entry name" value="TOXIN RELE"/>
    <property type="match status" value="1"/>
</dbReference>
<dbReference type="Proteomes" id="UP001139000">
    <property type="component" value="Unassembled WGS sequence"/>
</dbReference>
<dbReference type="AlphaFoldDB" id="A0A9X1THU0"/>
<comment type="similarity">
    <text evidence="1">Belongs to the RelE toxin family.</text>
</comment>
<name>A0A9X1THU0_9BACT</name>
<dbReference type="InterPro" id="IPR007712">
    <property type="entry name" value="RelE/ParE_toxin"/>
</dbReference>
<evidence type="ECO:0000313" key="4">
    <source>
        <dbReference type="Proteomes" id="UP001139000"/>
    </source>
</evidence>
<evidence type="ECO:0000256" key="1">
    <source>
        <dbReference type="ARBA" id="ARBA00006226"/>
    </source>
</evidence>
<dbReference type="PANTHER" id="PTHR35601">
    <property type="entry name" value="TOXIN RELE"/>
    <property type="match status" value="1"/>
</dbReference>
<comment type="caution">
    <text evidence="3">The sequence shown here is derived from an EMBL/GenBank/DDBJ whole genome shotgun (WGS) entry which is preliminary data.</text>
</comment>
<reference evidence="3" key="1">
    <citation type="submission" date="2021-12" db="EMBL/GenBank/DDBJ databases">
        <title>Novel species in genus Dyadobacter.</title>
        <authorList>
            <person name="Ma C."/>
        </authorList>
    </citation>
    <scope>NUCLEOTIDE SEQUENCE</scope>
    <source>
        <strain evidence="3">LJ419</strain>
    </source>
</reference>
<evidence type="ECO:0000313" key="3">
    <source>
        <dbReference type="EMBL" id="MCF0065140.1"/>
    </source>
</evidence>
<dbReference type="Gene3D" id="3.30.2310.20">
    <property type="entry name" value="RelE-like"/>
    <property type="match status" value="1"/>
</dbReference>
<accession>A0A9X1THU0</accession>
<evidence type="ECO:0000256" key="2">
    <source>
        <dbReference type="ARBA" id="ARBA00022649"/>
    </source>
</evidence>
<gene>
    <name evidence="3" type="ORF">LXM26_26740</name>
</gene>
<dbReference type="RefSeq" id="WP_234658126.1">
    <property type="nucleotide sequence ID" value="NZ_CP094997.1"/>
</dbReference>